<dbReference type="Gene3D" id="6.10.140.1230">
    <property type="match status" value="1"/>
</dbReference>
<dbReference type="InterPro" id="IPR005024">
    <property type="entry name" value="Snf7_fam"/>
</dbReference>
<proteinExistence type="predicted"/>
<evidence type="ECO:0000313" key="1">
    <source>
        <dbReference type="EMBL" id="KAG5456141.1"/>
    </source>
</evidence>
<dbReference type="Proteomes" id="UP000673691">
    <property type="component" value="Unassembled WGS sequence"/>
</dbReference>
<keyword evidence="2" id="KW-1185">Reference proteome</keyword>
<comment type="caution">
    <text evidence="1">The sequence shown here is derived from an EMBL/GenBank/DDBJ whole genome shotgun (WGS) entry which is preliminary data.</text>
</comment>
<reference evidence="1 2" key="1">
    <citation type="journal article" name="Sci. Rep.">
        <title>Genome-scale phylogenetic analyses confirm Olpidium as the closest living zoosporic fungus to the non-flagellated, terrestrial fungi.</title>
        <authorList>
            <person name="Chang Y."/>
            <person name="Rochon D."/>
            <person name="Sekimoto S."/>
            <person name="Wang Y."/>
            <person name="Chovatia M."/>
            <person name="Sandor L."/>
            <person name="Salamov A."/>
            <person name="Grigoriev I.V."/>
            <person name="Stajich J.E."/>
            <person name="Spatafora J.W."/>
        </authorList>
    </citation>
    <scope>NUCLEOTIDE SEQUENCE [LARGE SCALE GENOMIC DNA]</scope>
    <source>
        <strain evidence="1">S191</strain>
    </source>
</reference>
<sequence length="135" mass="14733">MKGMNKTMNLPAIQRIMTEFERESEIMDMKEEMMSDAIDDVMEDEADEEESETIVQQVLDEIGINLDQSVRKGAAGGAICALSTFRGRLFDFLAATPSGIKGGIVASEPSKTAIAADISTDDASLQARLDNLRKE</sequence>
<dbReference type="AlphaFoldDB" id="A0A8H8DFE0"/>
<evidence type="ECO:0000313" key="2">
    <source>
        <dbReference type="Proteomes" id="UP000673691"/>
    </source>
</evidence>
<dbReference type="OrthoDB" id="10252926at2759"/>
<dbReference type="GO" id="GO:0007034">
    <property type="term" value="P:vacuolar transport"/>
    <property type="evidence" value="ECO:0007669"/>
    <property type="project" value="InterPro"/>
</dbReference>
<organism evidence="1 2">
    <name type="scientific">Olpidium bornovanus</name>
    <dbReference type="NCBI Taxonomy" id="278681"/>
    <lineage>
        <taxon>Eukaryota</taxon>
        <taxon>Fungi</taxon>
        <taxon>Fungi incertae sedis</taxon>
        <taxon>Olpidiomycota</taxon>
        <taxon>Olpidiomycotina</taxon>
        <taxon>Olpidiomycetes</taxon>
        <taxon>Olpidiales</taxon>
        <taxon>Olpidiaceae</taxon>
        <taxon>Olpidium</taxon>
    </lineage>
</organism>
<dbReference type="Pfam" id="PF03357">
    <property type="entry name" value="Snf7"/>
    <property type="match status" value="1"/>
</dbReference>
<accession>A0A8H8DFE0</accession>
<protein>
    <submittedName>
        <fullName evidence="1">Snf7-domain-containing protein</fullName>
    </submittedName>
</protein>
<dbReference type="EMBL" id="JAEFCI010012205">
    <property type="protein sequence ID" value="KAG5456141.1"/>
    <property type="molecule type" value="Genomic_DNA"/>
</dbReference>
<dbReference type="PANTHER" id="PTHR10476">
    <property type="entry name" value="CHARGED MULTIVESICULAR BODY PROTEIN"/>
    <property type="match status" value="1"/>
</dbReference>
<name>A0A8H8DFE0_9FUNG</name>
<gene>
    <name evidence="1" type="ORF">BJ554DRAFT_4200</name>
</gene>